<evidence type="ECO:0000313" key="3">
    <source>
        <dbReference type="Proteomes" id="UP001555826"/>
    </source>
</evidence>
<gene>
    <name evidence="2" type="ORF">AB1207_22460</name>
</gene>
<accession>A0ABV3PCZ0</accession>
<feature type="chain" id="PRO_5047498169" description="Hydrophobic W protein" evidence="1">
    <location>
        <begin position="32"/>
        <end position="217"/>
    </location>
</feature>
<keyword evidence="3" id="KW-1185">Reference proteome</keyword>
<protein>
    <recommendedName>
        <fullName evidence="4">Hydrophobic W protein</fullName>
    </recommendedName>
</protein>
<name>A0ABV3PCZ0_9ACTN</name>
<evidence type="ECO:0000313" key="2">
    <source>
        <dbReference type="EMBL" id="MEW9267514.1"/>
    </source>
</evidence>
<reference evidence="2 3" key="1">
    <citation type="submission" date="2024-07" db="EMBL/GenBank/DDBJ databases">
        <authorList>
            <person name="Thanompreechachai J."/>
            <person name="Duangmal K."/>
        </authorList>
    </citation>
    <scope>NUCLEOTIDE SEQUENCE [LARGE SCALE GENOMIC DNA]</scope>
    <source>
        <strain evidence="2 3">KCTC 19886</strain>
    </source>
</reference>
<keyword evidence="1" id="KW-0732">Signal</keyword>
<feature type="signal peptide" evidence="1">
    <location>
        <begin position="1"/>
        <end position="31"/>
    </location>
</feature>
<comment type="caution">
    <text evidence="2">The sequence shown here is derived from an EMBL/GenBank/DDBJ whole genome shotgun (WGS) entry which is preliminary data.</text>
</comment>
<dbReference type="RefSeq" id="WP_367640891.1">
    <property type="nucleotide sequence ID" value="NZ_JBFNQN010000018.1"/>
</dbReference>
<proteinExistence type="predicted"/>
<organism evidence="2 3">
    <name type="scientific">Kineococcus endophyticus</name>
    <dbReference type="NCBI Taxonomy" id="1181883"/>
    <lineage>
        <taxon>Bacteria</taxon>
        <taxon>Bacillati</taxon>
        <taxon>Actinomycetota</taxon>
        <taxon>Actinomycetes</taxon>
        <taxon>Kineosporiales</taxon>
        <taxon>Kineosporiaceae</taxon>
        <taxon>Kineococcus</taxon>
    </lineage>
</organism>
<sequence length="217" mass="22015">MLTKQAGRRVGLVATTLVATAMLAGGSPAFAASGGTTASTNAAAPTVVTPQSNPDCRGQWVFDNTSVKADHIGRVGAPVSNYFGSKGSMSLSIGYTGTVGASASASVTAEGSAAVFAKISATVNGTVSTSASVNTTNTSSFDVPAGRYGNGVYGRYRVAVTGDLYQLSAPVCAHKNQQRITYYLGALNKPVGWCTWTSTNPLGSRPAACDDGSPYIP</sequence>
<dbReference type="EMBL" id="JBFNQN010000018">
    <property type="protein sequence ID" value="MEW9267514.1"/>
    <property type="molecule type" value="Genomic_DNA"/>
</dbReference>
<evidence type="ECO:0008006" key="4">
    <source>
        <dbReference type="Google" id="ProtNLM"/>
    </source>
</evidence>
<dbReference type="Proteomes" id="UP001555826">
    <property type="component" value="Unassembled WGS sequence"/>
</dbReference>
<evidence type="ECO:0000256" key="1">
    <source>
        <dbReference type="SAM" id="SignalP"/>
    </source>
</evidence>